<dbReference type="Gene3D" id="3.30.750.24">
    <property type="entry name" value="STAS domain"/>
    <property type="match status" value="1"/>
</dbReference>
<dbReference type="EMBL" id="JAMQOL010000017">
    <property type="protein sequence ID" value="MCM4078882.1"/>
    <property type="molecule type" value="Genomic_DNA"/>
</dbReference>
<dbReference type="Proteomes" id="UP001523216">
    <property type="component" value="Unassembled WGS sequence"/>
</dbReference>
<proteinExistence type="predicted"/>
<evidence type="ECO:0000259" key="1">
    <source>
        <dbReference type="PROSITE" id="PS50801"/>
    </source>
</evidence>
<organism evidence="2 3">
    <name type="scientific">Paractinoplanes hotanensis</name>
    <dbReference type="NCBI Taxonomy" id="2906497"/>
    <lineage>
        <taxon>Bacteria</taxon>
        <taxon>Bacillati</taxon>
        <taxon>Actinomycetota</taxon>
        <taxon>Actinomycetes</taxon>
        <taxon>Micromonosporales</taxon>
        <taxon>Micromonosporaceae</taxon>
        <taxon>Paractinoplanes</taxon>
    </lineage>
</organism>
<evidence type="ECO:0000313" key="2">
    <source>
        <dbReference type="EMBL" id="MCM4078882.1"/>
    </source>
</evidence>
<evidence type="ECO:0000313" key="3">
    <source>
        <dbReference type="Proteomes" id="UP001523216"/>
    </source>
</evidence>
<gene>
    <name evidence="2" type="ORF">LXN57_15020</name>
</gene>
<dbReference type="InterPro" id="IPR002645">
    <property type="entry name" value="STAS_dom"/>
</dbReference>
<dbReference type="Pfam" id="PF01740">
    <property type="entry name" value="STAS"/>
    <property type="match status" value="1"/>
</dbReference>
<accession>A0ABT0XYT3</accession>
<feature type="domain" description="STAS" evidence="1">
    <location>
        <begin position="17"/>
        <end position="125"/>
    </location>
</feature>
<reference evidence="2 3" key="1">
    <citation type="submission" date="2022-06" db="EMBL/GenBank/DDBJ databases">
        <title>Actinoplanes abujensis sp. nov., isolated from Nigerian arid soil.</title>
        <authorList>
            <person name="Ding P."/>
        </authorList>
    </citation>
    <scope>NUCLEOTIDE SEQUENCE [LARGE SCALE GENOMIC DNA]</scope>
    <source>
        <strain evidence="3">TRM88002</strain>
    </source>
</reference>
<keyword evidence="3" id="KW-1185">Reference proteome</keyword>
<dbReference type="InterPro" id="IPR036513">
    <property type="entry name" value="STAS_dom_sf"/>
</dbReference>
<protein>
    <submittedName>
        <fullName evidence="2">STAS domain-containing protein</fullName>
    </submittedName>
</protein>
<dbReference type="CDD" id="cd07043">
    <property type="entry name" value="STAS_anti-anti-sigma_factors"/>
    <property type="match status" value="1"/>
</dbReference>
<dbReference type="PROSITE" id="PS50801">
    <property type="entry name" value="STAS"/>
    <property type="match status" value="1"/>
</dbReference>
<dbReference type="SUPFAM" id="SSF52091">
    <property type="entry name" value="SpoIIaa-like"/>
    <property type="match status" value="1"/>
</dbReference>
<dbReference type="RefSeq" id="WP_251798775.1">
    <property type="nucleotide sequence ID" value="NZ_JAMQOL010000017.1"/>
</dbReference>
<sequence>MDQVRTMILADTGTGRIVAPVVEQAGTAMVELHGDVDREMVEQLEDCVLSGVTRGVDVLVDLADVSMMGAASLGALIEADELAGRRGRRLCLLAPPARVWRTLAAAGLEHAFPVFRDREQAVLDLSHVCAAPA</sequence>
<comment type="caution">
    <text evidence="2">The sequence shown here is derived from an EMBL/GenBank/DDBJ whole genome shotgun (WGS) entry which is preliminary data.</text>
</comment>
<name>A0ABT0XYT3_9ACTN</name>